<dbReference type="AlphaFoldDB" id="A0AAD9ZPU4"/>
<sequence>MSVKGINNYIVLITLHIIEVRLSSSLLSTSIPGVRSMQFAAACKKLSESCFNLHIHESQQDVAKHERLSFLSSGPLVHQQRVGKWVNLQPNQVLKKKTPLNYPTKIS</sequence>
<reference evidence="1" key="1">
    <citation type="journal article" date="2023" name="Plant J.">
        <title>Genome sequences and population genomics provide insights into the demographic history, inbreeding, and mutation load of two 'living fossil' tree species of Dipteronia.</title>
        <authorList>
            <person name="Feng Y."/>
            <person name="Comes H.P."/>
            <person name="Chen J."/>
            <person name="Zhu S."/>
            <person name="Lu R."/>
            <person name="Zhang X."/>
            <person name="Li P."/>
            <person name="Qiu J."/>
            <person name="Olsen K.M."/>
            <person name="Qiu Y."/>
        </authorList>
    </citation>
    <scope>NUCLEOTIDE SEQUENCE</scope>
    <source>
        <strain evidence="1">NBL</strain>
    </source>
</reference>
<evidence type="ECO:0000313" key="1">
    <source>
        <dbReference type="EMBL" id="KAK3187666.1"/>
    </source>
</evidence>
<protein>
    <submittedName>
        <fullName evidence="1">Uncharacterized protein</fullName>
    </submittedName>
</protein>
<comment type="caution">
    <text evidence="1">The sequence shown here is derived from an EMBL/GenBank/DDBJ whole genome shotgun (WGS) entry which is preliminary data.</text>
</comment>
<keyword evidence="2" id="KW-1185">Reference proteome</keyword>
<evidence type="ECO:0000313" key="2">
    <source>
        <dbReference type="Proteomes" id="UP001281410"/>
    </source>
</evidence>
<dbReference type="EMBL" id="JANJYJ010000009">
    <property type="protein sequence ID" value="KAK3187666.1"/>
    <property type="molecule type" value="Genomic_DNA"/>
</dbReference>
<accession>A0AAD9ZPU4</accession>
<name>A0AAD9ZPU4_9ROSI</name>
<proteinExistence type="predicted"/>
<dbReference type="Proteomes" id="UP001281410">
    <property type="component" value="Unassembled WGS sequence"/>
</dbReference>
<gene>
    <name evidence="1" type="ORF">Dsin_027227</name>
</gene>
<organism evidence="1 2">
    <name type="scientific">Dipteronia sinensis</name>
    <dbReference type="NCBI Taxonomy" id="43782"/>
    <lineage>
        <taxon>Eukaryota</taxon>
        <taxon>Viridiplantae</taxon>
        <taxon>Streptophyta</taxon>
        <taxon>Embryophyta</taxon>
        <taxon>Tracheophyta</taxon>
        <taxon>Spermatophyta</taxon>
        <taxon>Magnoliopsida</taxon>
        <taxon>eudicotyledons</taxon>
        <taxon>Gunneridae</taxon>
        <taxon>Pentapetalae</taxon>
        <taxon>rosids</taxon>
        <taxon>malvids</taxon>
        <taxon>Sapindales</taxon>
        <taxon>Sapindaceae</taxon>
        <taxon>Hippocastanoideae</taxon>
        <taxon>Acereae</taxon>
        <taxon>Dipteronia</taxon>
    </lineage>
</organism>